<feature type="region of interest" description="Disordered" evidence="2">
    <location>
        <begin position="289"/>
        <end position="322"/>
    </location>
</feature>
<evidence type="ECO:0000313" key="4">
    <source>
        <dbReference type="EMBL" id="GIE25351.1"/>
    </source>
</evidence>
<feature type="transmembrane region" description="Helical" evidence="1">
    <location>
        <begin position="100"/>
        <end position="120"/>
    </location>
</feature>
<dbReference type="EMBL" id="BOMN01000118">
    <property type="protein sequence ID" value="GIE25351.1"/>
    <property type="molecule type" value="Genomic_DNA"/>
</dbReference>
<evidence type="ECO:0000259" key="3">
    <source>
        <dbReference type="PROSITE" id="PS50924"/>
    </source>
</evidence>
<feature type="compositionally biased region" description="Acidic residues" evidence="2">
    <location>
        <begin position="312"/>
        <end position="322"/>
    </location>
</feature>
<dbReference type="Pfam" id="PF03707">
    <property type="entry name" value="MHYT"/>
    <property type="match status" value="2"/>
</dbReference>
<name>A0ABQ4A3C7_9ACTN</name>
<keyword evidence="1" id="KW-0472">Membrane</keyword>
<comment type="caution">
    <text evidence="4">The sequence shown here is derived from an EMBL/GenBank/DDBJ whole genome shotgun (WGS) entry which is preliminary data.</text>
</comment>
<accession>A0ABQ4A3C7</accession>
<dbReference type="PANTHER" id="PTHR35152:SF1">
    <property type="entry name" value="DOMAIN SIGNALLING PROTEIN, PUTATIVE (AFU_ORTHOLOGUE AFUA_5G11310)-RELATED"/>
    <property type="match status" value="1"/>
</dbReference>
<gene>
    <name evidence="4" type="ORF">Ahu01nite_084530</name>
</gene>
<feature type="domain" description="MHYT" evidence="3">
    <location>
        <begin position="26"/>
        <end position="217"/>
    </location>
</feature>
<evidence type="ECO:0000313" key="5">
    <source>
        <dbReference type="Proteomes" id="UP000603200"/>
    </source>
</evidence>
<feature type="transmembrane region" description="Helical" evidence="1">
    <location>
        <begin position="189"/>
        <end position="209"/>
    </location>
</feature>
<dbReference type="InterPro" id="IPR005330">
    <property type="entry name" value="MHYT_dom"/>
</dbReference>
<dbReference type="PANTHER" id="PTHR35152">
    <property type="entry name" value="DOMAIN SIGNALLING PROTEIN, PUTATIVE (AFU_ORTHOLOGUE AFUA_5G11310)-RELATED"/>
    <property type="match status" value="1"/>
</dbReference>
<keyword evidence="1" id="KW-1133">Transmembrane helix</keyword>
<feature type="transmembrane region" description="Helical" evidence="1">
    <location>
        <begin position="160"/>
        <end position="182"/>
    </location>
</feature>
<keyword evidence="5" id="KW-1185">Reference proteome</keyword>
<feature type="transmembrane region" description="Helical" evidence="1">
    <location>
        <begin position="132"/>
        <end position="154"/>
    </location>
</feature>
<keyword evidence="1" id="KW-0812">Transmembrane</keyword>
<protein>
    <recommendedName>
        <fullName evidence="3">MHYT domain-containing protein</fullName>
    </recommendedName>
</protein>
<evidence type="ECO:0000256" key="1">
    <source>
        <dbReference type="PROSITE-ProRule" id="PRU00244"/>
    </source>
</evidence>
<organism evidence="4 5">
    <name type="scientific">Winogradskya humida</name>
    <dbReference type="NCBI Taxonomy" id="113566"/>
    <lineage>
        <taxon>Bacteria</taxon>
        <taxon>Bacillati</taxon>
        <taxon>Actinomycetota</taxon>
        <taxon>Actinomycetes</taxon>
        <taxon>Micromonosporales</taxon>
        <taxon>Micromonosporaceae</taxon>
        <taxon>Winogradskya</taxon>
    </lineage>
</organism>
<dbReference type="Proteomes" id="UP000603200">
    <property type="component" value="Unassembled WGS sequence"/>
</dbReference>
<feature type="transmembrane region" description="Helical" evidence="1">
    <location>
        <begin position="229"/>
        <end position="254"/>
    </location>
</feature>
<proteinExistence type="predicted"/>
<reference evidence="4 5" key="1">
    <citation type="submission" date="2021-01" db="EMBL/GenBank/DDBJ databases">
        <title>Whole genome shotgun sequence of Actinoplanes humidus NBRC 14915.</title>
        <authorList>
            <person name="Komaki H."/>
            <person name="Tamura T."/>
        </authorList>
    </citation>
    <scope>NUCLEOTIDE SEQUENCE [LARGE SCALE GENOMIC DNA]</scope>
    <source>
        <strain evidence="4 5">NBRC 14915</strain>
    </source>
</reference>
<feature type="transmembrane region" description="Helical" evidence="1">
    <location>
        <begin position="32"/>
        <end position="52"/>
    </location>
</feature>
<sequence>MAYFSANRSPDVREVPAVAEVHHFTYGAFNPIGAYLVAVLGSFLGLLCTARARQARTRGRRTRWLIIAAFAIGGAAIWLMHFTAMLGFDVPESPVRYSPLLTMLSLALAVVAVGFGLILVGHGPRSLPRILVAGVLTGAGILAMHFTGMAGVHVSGVIHYQPALVVAAAVIAITTATAALWFTVSVRGLLPTLGAAAIMALGVCGMHYTGMAATSVELSHIVSTDVSGIRPLLMIVPITLVSAGTILAVALSALQAMTEEEFTDGGGIRRHEGPITNSWSLKQTSLTAMKRTPGARPSPQPLPLRKAVTVPAEEEPLLDVQS</sequence>
<feature type="transmembrane region" description="Helical" evidence="1">
    <location>
        <begin position="64"/>
        <end position="88"/>
    </location>
</feature>
<dbReference type="PROSITE" id="PS50924">
    <property type="entry name" value="MHYT"/>
    <property type="match status" value="1"/>
</dbReference>
<evidence type="ECO:0000256" key="2">
    <source>
        <dbReference type="SAM" id="MobiDB-lite"/>
    </source>
</evidence>